<dbReference type="InterPro" id="IPR006067">
    <property type="entry name" value="NO2/SO3_Rdtase_4Fe4S_dom"/>
</dbReference>
<keyword evidence="7" id="KW-0004">4Fe-4S</keyword>
<comment type="catalytic activity">
    <reaction evidence="17">
        <text>hydrogen sulfide + 3 NADP(+) + 3 H2O = sulfite + 3 NADPH + 4 H(+)</text>
        <dbReference type="Rhea" id="RHEA:13801"/>
        <dbReference type="ChEBI" id="CHEBI:15377"/>
        <dbReference type="ChEBI" id="CHEBI:15378"/>
        <dbReference type="ChEBI" id="CHEBI:17359"/>
        <dbReference type="ChEBI" id="CHEBI:29919"/>
        <dbReference type="ChEBI" id="CHEBI:57783"/>
        <dbReference type="ChEBI" id="CHEBI:58349"/>
        <dbReference type="EC" id="1.8.1.2"/>
    </reaction>
</comment>
<dbReference type="PROSITE" id="PS50902">
    <property type="entry name" value="FLAVODOXIN_LIKE"/>
    <property type="match status" value="1"/>
</dbReference>
<keyword evidence="15" id="KW-0411">Iron-sulfur</keyword>
<dbReference type="GO" id="GO:0050311">
    <property type="term" value="F:sulfite reductase (ferredoxin) activity"/>
    <property type="evidence" value="ECO:0007669"/>
    <property type="project" value="TreeGrafter"/>
</dbReference>
<dbReference type="InterPro" id="IPR001094">
    <property type="entry name" value="Flavdoxin-like"/>
</dbReference>
<feature type="non-terminal residue" evidence="22">
    <location>
        <position position="1"/>
    </location>
</feature>
<dbReference type="Pfam" id="PF00258">
    <property type="entry name" value="Flavodoxin_1"/>
    <property type="match status" value="1"/>
</dbReference>
<dbReference type="InterPro" id="IPR036136">
    <property type="entry name" value="Nit/Sulf_reduc_fer-like_dom_sf"/>
</dbReference>
<dbReference type="SUPFAM" id="SSF56014">
    <property type="entry name" value="Nitrite and sulphite reductase 4Fe-4S domain-like"/>
    <property type="match status" value="2"/>
</dbReference>
<dbReference type="InterPro" id="IPR045169">
    <property type="entry name" value="NO2/SO3_Rdtase_4Fe4S_prot"/>
</dbReference>
<dbReference type="PRINTS" id="PR00369">
    <property type="entry name" value="FLAVODOXIN"/>
</dbReference>
<keyword evidence="9" id="KW-0028">Amino-acid biosynthesis</keyword>
<proteinExistence type="inferred from homology"/>
<comment type="similarity">
    <text evidence="5">Belongs to the nitrite and sulfite reductase 4Fe-4S domain family.</text>
</comment>
<dbReference type="FunFam" id="3.40.50.970:FF:000051">
    <property type="entry name" value="Sulfite reductase beta subunit"/>
    <property type="match status" value="1"/>
</dbReference>
<dbReference type="InterPro" id="IPR029039">
    <property type="entry name" value="Flavoprotein-like_sf"/>
</dbReference>
<evidence type="ECO:0000256" key="3">
    <source>
        <dbReference type="ARBA" id="ARBA00004496"/>
    </source>
</evidence>
<dbReference type="FunFam" id="3.40.50.920:FF:000007">
    <property type="entry name" value="Pyruvate:ferredoxin (Flavodoxin) oxidoreductase"/>
    <property type="match status" value="1"/>
</dbReference>
<dbReference type="PANTHER" id="PTHR11493:SF47">
    <property type="entry name" value="SULFITE REDUCTASE [NADPH] SUBUNIT BETA"/>
    <property type="match status" value="1"/>
</dbReference>
<dbReference type="InterPro" id="IPR008254">
    <property type="entry name" value="Flavodoxin/NO_synth"/>
</dbReference>
<evidence type="ECO:0000256" key="2">
    <source>
        <dbReference type="ARBA" id="ARBA00001966"/>
    </source>
</evidence>
<evidence type="ECO:0000256" key="11">
    <source>
        <dbReference type="ARBA" id="ARBA00022723"/>
    </source>
</evidence>
<dbReference type="EMBL" id="GDJX01014150">
    <property type="protein sequence ID" value="JAT53786.1"/>
    <property type="molecule type" value="Transcribed_RNA"/>
</dbReference>
<dbReference type="SUPFAM" id="SSF52922">
    <property type="entry name" value="TK C-terminal domain-like"/>
    <property type="match status" value="1"/>
</dbReference>
<evidence type="ECO:0000256" key="10">
    <source>
        <dbReference type="ARBA" id="ARBA00022617"/>
    </source>
</evidence>
<dbReference type="Pfam" id="PF01855">
    <property type="entry name" value="POR_N"/>
    <property type="match status" value="1"/>
</dbReference>
<evidence type="ECO:0000256" key="20">
    <source>
        <dbReference type="ARBA" id="ARBA00067595"/>
    </source>
</evidence>
<dbReference type="Pfam" id="PF01077">
    <property type="entry name" value="NIR_SIR"/>
    <property type="match status" value="1"/>
</dbReference>
<dbReference type="Gene3D" id="3.40.50.920">
    <property type="match status" value="1"/>
</dbReference>
<dbReference type="PANTHER" id="PTHR11493">
    <property type="entry name" value="SULFITE REDUCTASE [NADPH] SUBUNIT BETA-RELATED"/>
    <property type="match status" value="1"/>
</dbReference>
<dbReference type="FunFam" id="3.40.50.360:FF:000016">
    <property type="entry name" value="Sulfite reductase subunit beta"/>
    <property type="match status" value="1"/>
</dbReference>
<name>A0A1D1YGL9_9ARAE</name>
<dbReference type="GO" id="GO:0000103">
    <property type="term" value="P:sulfate assimilation"/>
    <property type="evidence" value="ECO:0007669"/>
    <property type="project" value="TreeGrafter"/>
</dbReference>
<evidence type="ECO:0000313" key="22">
    <source>
        <dbReference type="EMBL" id="JAT53786.1"/>
    </source>
</evidence>
<evidence type="ECO:0000256" key="13">
    <source>
        <dbReference type="ARBA" id="ARBA00023002"/>
    </source>
</evidence>
<dbReference type="NCBIfam" id="NF010029">
    <property type="entry name" value="PRK13504.1"/>
    <property type="match status" value="1"/>
</dbReference>
<dbReference type="InterPro" id="IPR009014">
    <property type="entry name" value="Transketo_C/PFOR_II"/>
</dbReference>
<keyword evidence="16" id="KW-0198">Cysteine biosynthesis</keyword>
<dbReference type="FunFam" id="3.30.413.10:FF:000004">
    <property type="entry name" value="Sulfite reductase [NADPH] hemoprotein beta-component"/>
    <property type="match status" value="1"/>
</dbReference>
<comment type="subunit">
    <text evidence="19">Alpha(2)-beta(2). The alpha component is a flavoprotein, the beta component is a hemoprotein.</text>
</comment>
<gene>
    <name evidence="22" type="primary">sir1_0</name>
    <name evidence="22" type="ORF">g.41573</name>
</gene>
<dbReference type="GO" id="GO:0050661">
    <property type="term" value="F:NADP binding"/>
    <property type="evidence" value="ECO:0007669"/>
    <property type="project" value="InterPro"/>
</dbReference>
<dbReference type="GO" id="GO:0051539">
    <property type="term" value="F:4 iron, 4 sulfur cluster binding"/>
    <property type="evidence" value="ECO:0007669"/>
    <property type="project" value="UniProtKB-KW"/>
</dbReference>
<dbReference type="SUPFAM" id="SSF52218">
    <property type="entry name" value="Flavoproteins"/>
    <property type="match status" value="1"/>
</dbReference>
<keyword evidence="11" id="KW-0479">Metal-binding</keyword>
<dbReference type="FunFam" id="3.30.413.10:FF:000003">
    <property type="entry name" value="Sulfite reductase [NADPH] hemoprotein beta-component"/>
    <property type="match status" value="1"/>
</dbReference>
<evidence type="ECO:0000256" key="15">
    <source>
        <dbReference type="ARBA" id="ARBA00023014"/>
    </source>
</evidence>
<feature type="domain" description="Flavodoxin-like" evidence="21">
    <location>
        <begin position="781"/>
        <end position="930"/>
    </location>
</feature>
<protein>
    <recommendedName>
        <fullName evidence="20">Sulfite reductase [NADPH] subunit beta</fullName>
        <ecNumber evidence="6">1.8.1.2</ecNumber>
    </recommendedName>
</protein>
<evidence type="ECO:0000259" key="21">
    <source>
        <dbReference type="PROSITE" id="PS50902"/>
    </source>
</evidence>
<evidence type="ECO:0000256" key="12">
    <source>
        <dbReference type="ARBA" id="ARBA00022857"/>
    </source>
</evidence>
<dbReference type="Pfam" id="PF03460">
    <property type="entry name" value="NIR_SIR_ferr"/>
    <property type="match status" value="2"/>
</dbReference>
<dbReference type="InterPro" id="IPR029061">
    <property type="entry name" value="THDP-binding"/>
</dbReference>
<evidence type="ECO:0000256" key="1">
    <source>
        <dbReference type="ARBA" id="ARBA00001929"/>
    </source>
</evidence>
<keyword evidence="12" id="KW-0521">NADP</keyword>
<accession>A0A1D1YGL9</accession>
<evidence type="ECO:0000256" key="7">
    <source>
        <dbReference type="ARBA" id="ARBA00022485"/>
    </source>
</evidence>
<dbReference type="EC" id="1.8.1.2" evidence="6"/>
<dbReference type="Gene3D" id="3.40.50.970">
    <property type="match status" value="2"/>
</dbReference>
<organism evidence="22">
    <name type="scientific">Anthurium amnicola</name>
    <dbReference type="NCBI Taxonomy" id="1678845"/>
    <lineage>
        <taxon>Eukaryota</taxon>
        <taxon>Viridiplantae</taxon>
        <taxon>Streptophyta</taxon>
        <taxon>Embryophyta</taxon>
        <taxon>Tracheophyta</taxon>
        <taxon>Spermatophyta</taxon>
        <taxon>Magnoliopsida</taxon>
        <taxon>Liliopsida</taxon>
        <taxon>Araceae</taxon>
        <taxon>Pothoideae</taxon>
        <taxon>Potheae</taxon>
        <taxon>Anthurium</taxon>
    </lineage>
</organism>
<evidence type="ECO:0000256" key="4">
    <source>
        <dbReference type="ARBA" id="ARBA00004774"/>
    </source>
</evidence>
<dbReference type="InterPro" id="IPR011786">
    <property type="entry name" value="CysI"/>
</dbReference>
<dbReference type="GO" id="GO:0004783">
    <property type="term" value="F:sulfite reductase (NADPH) activity"/>
    <property type="evidence" value="ECO:0007669"/>
    <property type="project" value="UniProtKB-EC"/>
</dbReference>
<keyword evidence="10" id="KW-0349">Heme</keyword>
<dbReference type="InterPro" id="IPR005117">
    <property type="entry name" value="NiRdtase/SiRdtase_haem-b_fer"/>
</dbReference>
<dbReference type="GO" id="GO:0009337">
    <property type="term" value="C:sulfite reductase complex (NADPH)"/>
    <property type="evidence" value="ECO:0007669"/>
    <property type="project" value="InterPro"/>
</dbReference>
<dbReference type="InterPro" id="IPR045854">
    <property type="entry name" value="NO2/SO3_Rdtase_4Fe4S_sf"/>
</dbReference>
<reference evidence="22" key="1">
    <citation type="submission" date="2015-07" db="EMBL/GenBank/DDBJ databases">
        <title>Transcriptome Assembly of Anthurium amnicola.</title>
        <authorList>
            <person name="Suzuki J."/>
        </authorList>
    </citation>
    <scope>NUCLEOTIDE SEQUENCE</scope>
</reference>
<evidence type="ECO:0000256" key="5">
    <source>
        <dbReference type="ARBA" id="ARBA00010429"/>
    </source>
</evidence>
<evidence type="ECO:0000256" key="14">
    <source>
        <dbReference type="ARBA" id="ARBA00023004"/>
    </source>
</evidence>
<comment type="pathway">
    <text evidence="4">Sulfur metabolism; hydrogen sulfide biosynthesis; hydrogen sulfide from sulfite (NADPH route): step 1/1.</text>
</comment>
<comment type="cofactor">
    <cofactor evidence="2">
        <name>[4Fe-4S] cluster</name>
        <dbReference type="ChEBI" id="CHEBI:49883"/>
    </cofactor>
</comment>
<evidence type="ECO:0000256" key="9">
    <source>
        <dbReference type="ARBA" id="ARBA00022605"/>
    </source>
</evidence>
<dbReference type="Gene3D" id="3.40.50.360">
    <property type="match status" value="1"/>
</dbReference>
<dbReference type="NCBIfam" id="TIGR02041">
    <property type="entry name" value="CysI"/>
    <property type="match status" value="1"/>
</dbReference>
<comment type="subcellular location">
    <subcellularLocation>
        <location evidence="3">Cytoplasm</location>
    </subcellularLocation>
</comment>
<evidence type="ECO:0000256" key="17">
    <source>
        <dbReference type="ARBA" id="ARBA00052219"/>
    </source>
</evidence>
<keyword evidence="14" id="KW-0408">Iron</keyword>
<dbReference type="InterPro" id="IPR006066">
    <property type="entry name" value="NO2/SO3_Rdtase_FeS/sirohaem_BS"/>
</dbReference>
<dbReference type="HAMAP" id="MF_01540">
    <property type="entry name" value="CysI"/>
    <property type="match status" value="1"/>
</dbReference>
<dbReference type="GO" id="GO:0020037">
    <property type="term" value="F:heme binding"/>
    <property type="evidence" value="ECO:0007669"/>
    <property type="project" value="InterPro"/>
</dbReference>
<dbReference type="SUPFAM" id="SSF55124">
    <property type="entry name" value="Nitrite/Sulfite reductase N-terminal domain-like"/>
    <property type="match status" value="2"/>
</dbReference>
<keyword evidence="8" id="KW-0963">Cytoplasm</keyword>
<dbReference type="PRINTS" id="PR00397">
    <property type="entry name" value="SIROHAEM"/>
</dbReference>
<comment type="function">
    <text evidence="18">Catalyzes the reduction of sulfite to sulfide, one of several activities required for the biosynthesis of L-cysteine from sulfate.</text>
</comment>
<comment type="cofactor">
    <cofactor evidence="1">
        <name>siroheme</name>
        <dbReference type="ChEBI" id="CHEBI:60052"/>
    </cofactor>
</comment>
<evidence type="ECO:0000256" key="18">
    <source>
        <dbReference type="ARBA" id="ARBA00057613"/>
    </source>
</evidence>
<keyword evidence="13" id="KW-0560">Oxidoreductase</keyword>
<evidence type="ECO:0000256" key="6">
    <source>
        <dbReference type="ARBA" id="ARBA00012604"/>
    </source>
</evidence>
<dbReference type="GO" id="GO:0005737">
    <property type="term" value="C:cytoplasm"/>
    <property type="evidence" value="ECO:0007669"/>
    <property type="project" value="UniProtKB-SubCell"/>
</dbReference>
<evidence type="ECO:0000256" key="8">
    <source>
        <dbReference type="ARBA" id="ARBA00022490"/>
    </source>
</evidence>
<dbReference type="GO" id="GO:0010181">
    <property type="term" value="F:FMN binding"/>
    <property type="evidence" value="ECO:0007669"/>
    <property type="project" value="InterPro"/>
</dbReference>
<evidence type="ECO:0000256" key="19">
    <source>
        <dbReference type="ARBA" id="ARBA00063391"/>
    </source>
</evidence>
<dbReference type="SUPFAM" id="SSF52518">
    <property type="entry name" value="Thiamin diphosphate-binding fold (THDP-binding)"/>
    <property type="match status" value="2"/>
</dbReference>
<dbReference type="Gene3D" id="3.30.413.10">
    <property type="entry name" value="Sulfite Reductase Hemoprotein, domain 1"/>
    <property type="match status" value="2"/>
</dbReference>
<evidence type="ECO:0000256" key="16">
    <source>
        <dbReference type="ARBA" id="ARBA00023192"/>
    </source>
</evidence>
<dbReference type="GO" id="GO:0046872">
    <property type="term" value="F:metal ion binding"/>
    <property type="evidence" value="ECO:0007669"/>
    <property type="project" value="UniProtKB-KW"/>
</dbReference>
<dbReference type="GO" id="GO:0019344">
    <property type="term" value="P:cysteine biosynthetic process"/>
    <property type="evidence" value="ECO:0007669"/>
    <property type="project" value="UniProtKB-KW"/>
</dbReference>
<dbReference type="InterPro" id="IPR002880">
    <property type="entry name" value="Pyrv_Fd/Flavodoxin_OxRdtase_N"/>
</dbReference>
<sequence>LNNMTTSLIGATRIAYSTSDLIYVIESNSPKSSLKSFSTSEILTNQSKKKNIFNETPELEVLSSISDPFSKLHVQLSKGSLVSVIIPSNSAKHVLINSIPHLHKISNNSKNNHGGVVVIHVALDKNQSNQLGDYTNIMTLRQTGFALLHSNGGQETADMALIAHSIAIKTGISVIHFFDNDESKGKIKKIDFGDIKKLIEESDVKQYRDSILASNENKPTELYFRSYNGIIDDQQDDTVVDSEIKDSTTSKSNGNNNNNSDNFFIVAKEVFEKFKQSTNRSYKLIEFIGDENSESIIITLGSGSTLLQKNFFEKTEKTNVGLLKIKLYRPWSDQYLLSGVPKSVKNIAVLEQVIPRTTKWTPLYLDVVSAFQNRNYWSGQMPLITCGQYGALEKDLIKAEALQLFKNLNSDEPSRNFIFGKKSPISQTRDSIDTINSHDYTDYIENSPLLEKPYLKMLSEVFGERLYIANSASKLDAEHFEAIKSTPEFGFGVLLSKLHERSQLVDLVTSVIKDTYINIPESLHTALSQWLLHKDDSILSKKFGNQITEILTTSSSTHPSIMKIAQSKNMFTKPAQWIIGSDAWAYDIGGSGVHHVISSGKDINMLIIDSQPYTTRAAVDPEKRKKDIGLYAMNYGDVYVASVAIYSSYTQVLHALMDAEKFKGPSIVLAYLPYHSEEDTTITVLKETKLAVDNGYWPLYRWNPQLEEEGLEPFILDSERIKQELQTFLDRENHLTQLVRSRPDYSPLITNSLESEVKTKQKSLAKSAYDKLLGGLTGPPLLILFGSDNGNAEGIARRLQKSAVARGVNARCLAMDDFPIEDITLEKNLVFVCCTAGQGEFPQNAREFWKHISTTTDISLSESRYAVFGLGDSHYWPREEDAIYYNKPGKELDTRLELLGGVRLTQLGLGDDQDADGYETGFQAWEPELWKALGVELLGTVVEEPKKTDDNMKEESNYLRGTIAEGLEDTSTGALSERDTKLTKFHGIYQQDDRDLRDERKAQGLEKAFQFMVRIRVPGGISQTSQWLAIDEIADKYTNKSIKITTRQAYQLHGVLKRNLKSTIREINKCLLDTLAACGDVNRNIMCNPNPFISGLHAEVQNFVTKLSAHLSPKTTAYHEIWLDDKMVAGQAVQDFEPLYGPTYLPRKFKVAVAIPPNNDVDVYAHDLGYIVISDNNGKLLGYNVTVGGGMGMTHNNKKTYPNLGQLIGFCKPDQAIDVAEKVMLVQRDFGDRSNRKHARLKYTIDDRDLDWFREEVESRLGFKLEPPKEYKFESNADRYGWTKGVDDKWHFCMYIENGRVVDLPGEPIKTGLREIAKVHKGDFRLTPNQHLVLGNVAEKDKAQIEELLRKYKLDNLQFTGIRLNSMSCVALPTCGLAMAESERYLPTLVSKLEVIIEESGLGKDAITIRMTGCPNGCARPYVAEIACVGKALGTYNLYLGGGFHGQRLNKLYKESLKEDELLRELKPMLNRYAKERNDGERFGDFVIRMGYIKATKYGKDFHEL</sequence>